<proteinExistence type="predicted"/>
<dbReference type="EMBL" id="JAACJL010000058">
    <property type="protein sequence ID" value="KAF4610515.1"/>
    <property type="molecule type" value="Genomic_DNA"/>
</dbReference>
<evidence type="ECO:0000313" key="2">
    <source>
        <dbReference type="EMBL" id="KAF4610515.1"/>
    </source>
</evidence>
<organism evidence="2 3">
    <name type="scientific">Agrocybe pediades</name>
    <dbReference type="NCBI Taxonomy" id="84607"/>
    <lineage>
        <taxon>Eukaryota</taxon>
        <taxon>Fungi</taxon>
        <taxon>Dikarya</taxon>
        <taxon>Basidiomycota</taxon>
        <taxon>Agaricomycotina</taxon>
        <taxon>Agaricomycetes</taxon>
        <taxon>Agaricomycetidae</taxon>
        <taxon>Agaricales</taxon>
        <taxon>Agaricineae</taxon>
        <taxon>Strophariaceae</taxon>
        <taxon>Agrocybe</taxon>
    </lineage>
</organism>
<dbReference type="Proteomes" id="UP000521872">
    <property type="component" value="Unassembled WGS sequence"/>
</dbReference>
<keyword evidence="1" id="KW-0472">Membrane</keyword>
<keyword evidence="3" id="KW-1185">Reference proteome</keyword>
<feature type="transmembrane region" description="Helical" evidence="1">
    <location>
        <begin position="113"/>
        <end position="134"/>
    </location>
</feature>
<accession>A0A8H4VJT2</accession>
<comment type="caution">
    <text evidence="2">The sequence shown here is derived from an EMBL/GenBank/DDBJ whole genome shotgun (WGS) entry which is preliminary data.</text>
</comment>
<evidence type="ECO:0000313" key="3">
    <source>
        <dbReference type="Proteomes" id="UP000521872"/>
    </source>
</evidence>
<gene>
    <name evidence="2" type="ORF">D9613_006746</name>
</gene>
<keyword evidence="1" id="KW-0812">Transmembrane</keyword>
<reference evidence="2 3" key="1">
    <citation type="submission" date="2019-12" db="EMBL/GenBank/DDBJ databases">
        <authorList>
            <person name="Floudas D."/>
            <person name="Bentzer J."/>
            <person name="Ahren D."/>
            <person name="Johansson T."/>
            <person name="Persson P."/>
            <person name="Tunlid A."/>
        </authorList>
    </citation>
    <scope>NUCLEOTIDE SEQUENCE [LARGE SCALE GENOMIC DNA]</scope>
    <source>
        <strain evidence="2 3">CBS 102.39</strain>
    </source>
</reference>
<protein>
    <submittedName>
        <fullName evidence="2">Uncharacterized protein</fullName>
    </submittedName>
</protein>
<evidence type="ECO:0000256" key="1">
    <source>
        <dbReference type="SAM" id="Phobius"/>
    </source>
</evidence>
<name>A0A8H4VJT2_9AGAR</name>
<keyword evidence="1" id="KW-1133">Transmembrane helix</keyword>
<sequence>MTNQNVTSVQTLLQKTPPLSIIANSNVVAAVARDVRETFRSPALAAVGLYEAMFSFWTPRIMNINVDTAIPPIANVSTLRLYIPIFSDTVSERGFVSESRNFSVLSGFSSIGGLWTTLSGTFAILFGGSLLHFLSSSKSISIIGIAHTFQRATMKKHCFDQYRDLPNDQKNRGVLALIRDYAIDLSFLNVAEEDDVEKQAILPDDVPVYESL</sequence>
<dbReference type="AlphaFoldDB" id="A0A8H4VJT2"/>